<protein>
    <submittedName>
        <fullName evidence="1">Uncharacterized protein</fullName>
    </submittedName>
</protein>
<dbReference type="Proteomes" id="UP000193588">
    <property type="component" value="Unassembled WGS sequence"/>
</dbReference>
<comment type="caution">
    <text evidence="1">The sequence shown here is derived from an EMBL/GenBank/DDBJ whole genome shotgun (WGS) entry which is preliminary data.</text>
</comment>
<sequence>MNIPVVSNEFMDDFNTNFDEEFVAYYKLQNVGKIQSVMNEPSNVVRTGKEYDYQPLHLPENNEYDYSYDNIVMLHSQLKNLTPVEATDPRLWIALENTDFLDYHMRILKIMDYKEGKQESSIKSRSTFIVNGQKRSLAINNLASLWWIGHVFYDETHENPYHFVKLFTETDFRGNFLALSSSNVIDSEHIRLGIFDAVFELIQNGAIKQNRKAFSEANKIMNFVGGVRLLDLLSREEVYDYVLNRLPVQLNVD</sequence>
<proteinExistence type="predicted"/>
<evidence type="ECO:0000313" key="1">
    <source>
        <dbReference type="EMBL" id="OSP90084.1"/>
    </source>
</evidence>
<dbReference type="EMBL" id="NDXJ01000004">
    <property type="protein sequence ID" value="OSP90084.1"/>
    <property type="molecule type" value="Genomic_DNA"/>
</dbReference>
<gene>
    <name evidence="1" type="ORF">B9D04_03090</name>
</gene>
<name>A0A1X4JMT7_9LACO</name>
<dbReference type="InterPro" id="IPR045920">
    <property type="entry name" value="DUF6339"/>
</dbReference>
<dbReference type="RefSeq" id="WP_085637750.1">
    <property type="nucleotide sequence ID" value="NZ_JARXOD010000005.1"/>
</dbReference>
<reference evidence="1 2" key="1">
    <citation type="submission" date="2017-04" db="EMBL/GenBank/DDBJ databases">
        <title>The genome sequence of Weissella cibaria isolated from wild Drosophila.</title>
        <authorList>
            <person name="Ricks N.J."/>
            <person name="Carroll C."/>
            <person name="Walters A."/>
            <person name="Newell P.D."/>
            <person name="Chaston J.M."/>
        </authorList>
    </citation>
    <scope>NUCLEOTIDE SEQUENCE [LARGE SCALE GENOMIC DNA]</scope>
    <source>
        <strain evidence="1 2">DmW_103</strain>
    </source>
</reference>
<accession>A0A1X4JMT7</accession>
<organism evidence="1 2">
    <name type="scientific">Weissella cibaria</name>
    <dbReference type="NCBI Taxonomy" id="137591"/>
    <lineage>
        <taxon>Bacteria</taxon>
        <taxon>Bacillati</taxon>
        <taxon>Bacillota</taxon>
        <taxon>Bacilli</taxon>
        <taxon>Lactobacillales</taxon>
        <taxon>Lactobacillaceae</taxon>
        <taxon>Weissella</taxon>
    </lineage>
</organism>
<dbReference type="Pfam" id="PF19866">
    <property type="entry name" value="DUF6339"/>
    <property type="match status" value="1"/>
</dbReference>
<evidence type="ECO:0000313" key="2">
    <source>
        <dbReference type="Proteomes" id="UP000193588"/>
    </source>
</evidence>
<dbReference type="AlphaFoldDB" id="A0A1X4JMT7"/>